<sequence length="759" mass="86419">MCFPKSNAVIVLFTLLFFNWHLINAQEKLVTNSNTAAYTFDSYKLDLLVKNDSLYKATILLNDAISFSKKHNLKTTQAKSYNALGNVLAKMANFKKAESYLEKALQIYDSLNNKKGQDLALSGLLNTYTQEKNYAKFDSIYPKAQQLSKSLNSEIYFLNLENKIKRDYYDFNNESLLEVSSMGLKLLNTTDFAALNISKEYHTENLKENLIQSFKYYNALAQVKVDQSNPTNYRLLFSINNEELKASLNTDINSYRKIATFNYYKYLYYTNAKKNLDSANKYILKSDNYKYEALVNIEAKNSRNGDLVYKILDAEQKLALANETRKQDALTSKIFLVSTIIMSITLAIILTSFYFYFKARKNICKINDALTASNSKLLAIDKDRLEFFSILSHELRTPIYGISGLATLIDQESDDTKKQSYLDSLISSSNYLSILIDNILQANRLKFEDKNLRLKPDKIEKIVNHVVSTVAIAAENKDLKLNVYIDESDKNEYILVDKVAFSQILINLAYNAIRYTKKGHISINVFEKSRNDKEITLRFEVKDTGIGIKEEHRSVVFSAFENKTFLNKNSSGSGLGLYIVKTLLKSHNSDIDFVSTPNEGTCFFFEITFQLSTKVERTSTVAALPKRDMHVLIVDDNKINLLITKKNIEKIEGYSCQTISNGKEAISLVKAKDFDLVLMDINMPDMDGYDVTKHIRMFNPNIPILALTALNSNEISSKSEAAGIDQIITKPYIFEDFKAIITAYGHNLNQCDTIEAEAI</sequence>
<dbReference type="InterPro" id="IPR019734">
    <property type="entry name" value="TPR_rpt"/>
</dbReference>
<comment type="caution">
    <text evidence="11">The sequence shown here is derived from an EMBL/GenBank/DDBJ whole genome shotgun (WGS) entry which is preliminary data.</text>
</comment>
<organism evidence="11 12">
    <name type="scientific">Winogradskyella pacifica</name>
    <dbReference type="NCBI Taxonomy" id="664642"/>
    <lineage>
        <taxon>Bacteria</taxon>
        <taxon>Pseudomonadati</taxon>
        <taxon>Bacteroidota</taxon>
        <taxon>Flavobacteriia</taxon>
        <taxon>Flavobacteriales</taxon>
        <taxon>Flavobacteriaceae</taxon>
        <taxon>Winogradskyella</taxon>
    </lineage>
</organism>
<evidence type="ECO:0000313" key="11">
    <source>
        <dbReference type="EMBL" id="REE27625.1"/>
    </source>
</evidence>
<feature type="domain" description="Response regulatory" evidence="10">
    <location>
        <begin position="630"/>
        <end position="745"/>
    </location>
</feature>
<dbReference type="Proteomes" id="UP000256919">
    <property type="component" value="Unassembled WGS sequence"/>
</dbReference>
<dbReference type="Gene3D" id="3.30.565.10">
    <property type="entry name" value="Histidine kinase-like ATPase, C-terminal domain"/>
    <property type="match status" value="1"/>
</dbReference>
<dbReference type="PROSITE" id="PS50110">
    <property type="entry name" value="RESPONSE_REGULATORY"/>
    <property type="match status" value="1"/>
</dbReference>
<dbReference type="SMART" id="SM00028">
    <property type="entry name" value="TPR"/>
    <property type="match status" value="1"/>
</dbReference>
<dbReference type="Gene3D" id="1.25.40.10">
    <property type="entry name" value="Tetratricopeptide repeat domain"/>
    <property type="match status" value="1"/>
</dbReference>
<evidence type="ECO:0000256" key="2">
    <source>
        <dbReference type="ARBA" id="ARBA00012438"/>
    </source>
</evidence>
<dbReference type="PANTHER" id="PTHR43047">
    <property type="entry name" value="TWO-COMPONENT HISTIDINE PROTEIN KINASE"/>
    <property type="match status" value="1"/>
</dbReference>
<feature type="domain" description="Histidine kinase" evidence="9">
    <location>
        <begin position="390"/>
        <end position="611"/>
    </location>
</feature>
<dbReference type="SUPFAM" id="SSF48452">
    <property type="entry name" value="TPR-like"/>
    <property type="match status" value="1"/>
</dbReference>
<evidence type="ECO:0000256" key="6">
    <source>
        <dbReference type="PROSITE-ProRule" id="PRU00169"/>
    </source>
</evidence>
<protein>
    <recommendedName>
        <fullName evidence="2">histidine kinase</fullName>
        <ecNumber evidence="2">2.7.13.3</ecNumber>
    </recommendedName>
</protein>
<dbReference type="SUPFAM" id="SSF55874">
    <property type="entry name" value="ATPase domain of HSP90 chaperone/DNA topoisomerase II/histidine kinase"/>
    <property type="match status" value="1"/>
</dbReference>
<dbReference type="InterPro" id="IPR036097">
    <property type="entry name" value="HisK_dim/P_sf"/>
</dbReference>
<evidence type="ECO:0000256" key="3">
    <source>
        <dbReference type="ARBA" id="ARBA00022553"/>
    </source>
</evidence>
<dbReference type="OrthoDB" id="9797097at2"/>
<dbReference type="Gene3D" id="1.10.287.130">
    <property type="match status" value="1"/>
</dbReference>
<dbReference type="EC" id="2.7.13.3" evidence="2"/>
<dbReference type="SUPFAM" id="SSF47384">
    <property type="entry name" value="Homodimeric domain of signal transducing histidine kinase"/>
    <property type="match status" value="1"/>
</dbReference>
<evidence type="ECO:0000256" key="8">
    <source>
        <dbReference type="SAM" id="Phobius"/>
    </source>
</evidence>
<accession>A0A3D9N6Z3</accession>
<feature type="modified residue" description="4-aspartylphosphate" evidence="6">
    <location>
        <position position="680"/>
    </location>
</feature>
<dbReference type="Gene3D" id="3.40.50.2300">
    <property type="match status" value="1"/>
</dbReference>
<dbReference type="EMBL" id="QREI01000001">
    <property type="protein sequence ID" value="REE27625.1"/>
    <property type="molecule type" value="Genomic_DNA"/>
</dbReference>
<dbReference type="InterPro" id="IPR003594">
    <property type="entry name" value="HATPase_dom"/>
</dbReference>
<dbReference type="InterPro" id="IPR003661">
    <property type="entry name" value="HisK_dim/P_dom"/>
</dbReference>
<dbReference type="InterPro" id="IPR001789">
    <property type="entry name" value="Sig_transdc_resp-reg_receiver"/>
</dbReference>
<reference evidence="11 12" key="1">
    <citation type="submission" date="2018-07" db="EMBL/GenBank/DDBJ databases">
        <title>Genomic Encyclopedia of Type Strains, Phase III (KMG-III): the genomes of soil and plant-associated and newly described type strains.</title>
        <authorList>
            <person name="Whitman W."/>
        </authorList>
    </citation>
    <scope>NUCLEOTIDE SEQUENCE [LARGE SCALE GENOMIC DNA]</scope>
    <source>
        <strain evidence="11 12">CECT 7948</strain>
    </source>
</reference>
<dbReference type="InterPro" id="IPR036890">
    <property type="entry name" value="HATPase_C_sf"/>
</dbReference>
<keyword evidence="4" id="KW-0808">Transferase</keyword>
<dbReference type="PROSITE" id="PS50005">
    <property type="entry name" value="TPR"/>
    <property type="match status" value="1"/>
</dbReference>
<comment type="catalytic activity">
    <reaction evidence="1">
        <text>ATP + protein L-histidine = ADP + protein N-phospho-L-histidine.</text>
        <dbReference type="EC" id="2.7.13.3"/>
    </reaction>
</comment>
<keyword evidence="5" id="KW-0418">Kinase</keyword>
<keyword evidence="7" id="KW-0802">TPR repeat</keyword>
<dbReference type="InterPro" id="IPR011990">
    <property type="entry name" value="TPR-like_helical_dom_sf"/>
</dbReference>
<dbReference type="PROSITE" id="PS50109">
    <property type="entry name" value="HIS_KIN"/>
    <property type="match status" value="1"/>
</dbReference>
<dbReference type="Pfam" id="PF02518">
    <property type="entry name" value="HATPase_c"/>
    <property type="match status" value="1"/>
</dbReference>
<gene>
    <name evidence="11" type="ORF">DFQ09_101459</name>
</gene>
<dbReference type="CDD" id="cd17546">
    <property type="entry name" value="REC_hyHK_CKI1_RcsC-like"/>
    <property type="match status" value="1"/>
</dbReference>
<dbReference type="RefSeq" id="WP_115807968.1">
    <property type="nucleotide sequence ID" value="NZ_QREI01000001.1"/>
</dbReference>
<dbReference type="Pfam" id="PF00512">
    <property type="entry name" value="HisKA"/>
    <property type="match status" value="1"/>
</dbReference>
<dbReference type="SMART" id="SM00448">
    <property type="entry name" value="REC"/>
    <property type="match status" value="1"/>
</dbReference>
<dbReference type="PANTHER" id="PTHR43047:SF64">
    <property type="entry name" value="HISTIDINE KINASE CONTAINING CHEY-HOMOLOGOUS RECEIVER DOMAIN AND PAS DOMAIN-RELATED"/>
    <property type="match status" value="1"/>
</dbReference>
<dbReference type="Pfam" id="PF00072">
    <property type="entry name" value="Response_reg"/>
    <property type="match status" value="1"/>
</dbReference>
<dbReference type="GO" id="GO:0000155">
    <property type="term" value="F:phosphorelay sensor kinase activity"/>
    <property type="evidence" value="ECO:0007669"/>
    <property type="project" value="InterPro"/>
</dbReference>
<evidence type="ECO:0000259" key="9">
    <source>
        <dbReference type="PROSITE" id="PS50109"/>
    </source>
</evidence>
<evidence type="ECO:0000259" key="10">
    <source>
        <dbReference type="PROSITE" id="PS50110"/>
    </source>
</evidence>
<evidence type="ECO:0000313" key="12">
    <source>
        <dbReference type="Proteomes" id="UP000256919"/>
    </source>
</evidence>
<evidence type="ECO:0000256" key="5">
    <source>
        <dbReference type="ARBA" id="ARBA00022777"/>
    </source>
</evidence>
<dbReference type="InterPro" id="IPR011006">
    <property type="entry name" value="CheY-like_superfamily"/>
</dbReference>
<keyword evidence="8" id="KW-0812">Transmembrane</keyword>
<dbReference type="PRINTS" id="PR00344">
    <property type="entry name" value="BCTRLSENSOR"/>
</dbReference>
<feature type="transmembrane region" description="Helical" evidence="8">
    <location>
        <begin position="334"/>
        <end position="357"/>
    </location>
</feature>
<keyword evidence="3 6" id="KW-0597">Phosphoprotein</keyword>
<dbReference type="SMART" id="SM00388">
    <property type="entry name" value="HisKA"/>
    <property type="match status" value="1"/>
</dbReference>
<keyword evidence="12" id="KW-1185">Reference proteome</keyword>
<dbReference type="CDD" id="cd00082">
    <property type="entry name" value="HisKA"/>
    <property type="match status" value="1"/>
</dbReference>
<keyword evidence="8" id="KW-0472">Membrane</keyword>
<dbReference type="AlphaFoldDB" id="A0A3D9N6Z3"/>
<evidence type="ECO:0000256" key="7">
    <source>
        <dbReference type="PROSITE-ProRule" id="PRU00339"/>
    </source>
</evidence>
<evidence type="ECO:0000256" key="4">
    <source>
        <dbReference type="ARBA" id="ARBA00022679"/>
    </source>
</evidence>
<evidence type="ECO:0000256" key="1">
    <source>
        <dbReference type="ARBA" id="ARBA00000085"/>
    </source>
</evidence>
<proteinExistence type="predicted"/>
<keyword evidence="8" id="KW-1133">Transmembrane helix</keyword>
<dbReference type="SUPFAM" id="SSF52172">
    <property type="entry name" value="CheY-like"/>
    <property type="match status" value="1"/>
</dbReference>
<dbReference type="SMART" id="SM00387">
    <property type="entry name" value="HATPase_c"/>
    <property type="match status" value="1"/>
</dbReference>
<dbReference type="InterPro" id="IPR005467">
    <property type="entry name" value="His_kinase_dom"/>
</dbReference>
<feature type="repeat" description="TPR" evidence="7">
    <location>
        <begin position="78"/>
        <end position="111"/>
    </location>
</feature>
<name>A0A3D9N6Z3_9FLAO</name>
<dbReference type="InterPro" id="IPR004358">
    <property type="entry name" value="Sig_transdc_His_kin-like_C"/>
</dbReference>